<evidence type="ECO:0000313" key="1">
    <source>
        <dbReference type="EMBL" id="KAF2458467.1"/>
    </source>
</evidence>
<keyword evidence="2" id="KW-1185">Reference proteome</keyword>
<protein>
    <submittedName>
        <fullName evidence="1">Uncharacterized protein</fullName>
    </submittedName>
</protein>
<sequence>MGCRMYGRARIVSGMSTELGMVAAAREERGRKGIRGADGSGCAAVGRLTAGLGSEPGWLIIL</sequence>
<organism evidence="1 2">
    <name type="scientific">Lineolata rhizophorae</name>
    <dbReference type="NCBI Taxonomy" id="578093"/>
    <lineage>
        <taxon>Eukaryota</taxon>
        <taxon>Fungi</taxon>
        <taxon>Dikarya</taxon>
        <taxon>Ascomycota</taxon>
        <taxon>Pezizomycotina</taxon>
        <taxon>Dothideomycetes</taxon>
        <taxon>Dothideomycetes incertae sedis</taxon>
        <taxon>Lineolatales</taxon>
        <taxon>Lineolataceae</taxon>
        <taxon>Lineolata</taxon>
    </lineage>
</organism>
<accession>A0A6A6P3T8</accession>
<reference evidence="1" key="1">
    <citation type="journal article" date="2020" name="Stud. Mycol.">
        <title>101 Dothideomycetes genomes: a test case for predicting lifestyles and emergence of pathogens.</title>
        <authorList>
            <person name="Haridas S."/>
            <person name="Albert R."/>
            <person name="Binder M."/>
            <person name="Bloem J."/>
            <person name="Labutti K."/>
            <person name="Salamov A."/>
            <person name="Andreopoulos B."/>
            <person name="Baker S."/>
            <person name="Barry K."/>
            <person name="Bills G."/>
            <person name="Bluhm B."/>
            <person name="Cannon C."/>
            <person name="Castanera R."/>
            <person name="Culley D."/>
            <person name="Daum C."/>
            <person name="Ezra D."/>
            <person name="Gonzalez J."/>
            <person name="Henrissat B."/>
            <person name="Kuo A."/>
            <person name="Liang C."/>
            <person name="Lipzen A."/>
            <person name="Lutzoni F."/>
            <person name="Magnuson J."/>
            <person name="Mondo S."/>
            <person name="Nolan M."/>
            <person name="Ohm R."/>
            <person name="Pangilinan J."/>
            <person name="Park H.-J."/>
            <person name="Ramirez L."/>
            <person name="Alfaro M."/>
            <person name="Sun H."/>
            <person name="Tritt A."/>
            <person name="Yoshinaga Y."/>
            <person name="Zwiers L.-H."/>
            <person name="Turgeon B."/>
            <person name="Goodwin S."/>
            <person name="Spatafora J."/>
            <person name="Crous P."/>
            <person name="Grigoriev I."/>
        </authorList>
    </citation>
    <scope>NUCLEOTIDE SEQUENCE</scope>
    <source>
        <strain evidence="1">ATCC 16933</strain>
    </source>
</reference>
<dbReference type="Proteomes" id="UP000799766">
    <property type="component" value="Unassembled WGS sequence"/>
</dbReference>
<name>A0A6A6P3T8_9PEZI</name>
<proteinExistence type="predicted"/>
<dbReference type="AlphaFoldDB" id="A0A6A6P3T8"/>
<evidence type="ECO:0000313" key="2">
    <source>
        <dbReference type="Proteomes" id="UP000799766"/>
    </source>
</evidence>
<dbReference type="EMBL" id="MU001677">
    <property type="protein sequence ID" value="KAF2458467.1"/>
    <property type="molecule type" value="Genomic_DNA"/>
</dbReference>
<gene>
    <name evidence="1" type="ORF">BDY21DRAFT_340279</name>
</gene>